<dbReference type="EMBL" id="JAUYVI010000004">
    <property type="protein sequence ID" value="MDQ7248777.1"/>
    <property type="molecule type" value="Genomic_DNA"/>
</dbReference>
<reference evidence="10" key="1">
    <citation type="submission" date="2023-08" db="EMBL/GenBank/DDBJ databases">
        <title>Rhodospirillaceae gen. nov., a novel taxon isolated from the Yangtze River Yuezi River estuary sludge.</title>
        <authorList>
            <person name="Ruan L."/>
        </authorList>
    </citation>
    <scope>NUCLEOTIDE SEQUENCE [LARGE SCALE GENOMIC DNA]</scope>
    <source>
        <strain evidence="10">R-7</strain>
    </source>
</reference>
<dbReference type="PIRSF" id="PIRSF500134">
    <property type="entry name" value="UDPglc_DH_bac"/>
    <property type="match status" value="1"/>
</dbReference>
<dbReference type="SUPFAM" id="SSF48179">
    <property type="entry name" value="6-phosphogluconate dehydrogenase C-terminal domain-like"/>
    <property type="match status" value="1"/>
</dbReference>
<evidence type="ECO:0000313" key="9">
    <source>
        <dbReference type="EMBL" id="MDQ7248777.1"/>
    </source>
</evidence>
<dbReference type="EC" id="1.1.1.22" evidence="3 7"/>
<comment type="caution">
    <text evidence="9">The sequence shown here is derived from an EMBL/GenBank/DDBJ whole genome shotgun (WGS) entry which is preliminary data.</text>
</comment>
<gene>
    <name evidence="9" type="ORF">Q8A70_13920</name>
</gene>
<evidence type="ECO:0000256" key="6">
    <source>
        <dbReference type="ARBA" id="ARBA00047473"/>
    </source>
</evidence>
<accession>A0ABU0YM43</accession>
<dbReference type="Pfam" id="PF03721">
    <property type="entry name" value="UDPG_MGDP_dh_N"/>
    <property type="match status" value="1"/>
</dbReference>
<dbReference type="InterPro" id="IPR036291">
    <property type="entry name" value="NAD(P)-bd_dom_sf"/>
</dbReference>
<keyword evidence="5 7" id="KW-0520">NAD</keyword>
<comment type="similarity">
    <text evidence="2 7">Belongs to the UDP-glucose/GDP-mannose dehydrogenase family.</text>
</comment>
<dbReference type="Gene3D" id="1.20.5.170">
    <property type="match status" value="1"/>
</dbReference>
<dbReference type="NCBIfam" id="TIGR03026">
    <property type="entry name" value="NDP-sugDHase"/>
    <property type="match status" value="1"/>
</dbReference>
<dbReference type="InterPro" id="IPR017476">
    <property type="entry name" value="UDP-Glc/GDP-Man"/>
</dbReference>
<keyword evidence="10" id="KW-1185">Reference proteome</keyword>
<evidence type="ECO:0000256" key="3">
    <source>
        <dbReference type="ARBA" id="ARBA00012954"/>
    </source>
</evidence>
<dbReference type="Gene3D" id="3.40.50.720">
    <property type="entry name" value="NAD(P)-binding Rossmann-like Domain"/>
    <property type="match status" value="2"/>
</dbReference>
<evidence type="ECO:0000256" key="7">
    <source>
        <dbReference type="PIRNR" id="PIRNR000124"/>
    </source>
</evidence>
<dbReference type="PANTHER" id="PTHR43750:SF1">
    <property type="entry name" value="GDP-MANNOSE 6-DEHYDROGENASE"/>
    <property type="match status" value="1"/>
</dbReference>
<evidence type="ECO:0000256" key="2">
    <source>
        <dbReference type="ARBA" id="ARBA00006601"/>
    </source>
</evidence>
<proteinExistence type="inferred from homology"/>
<dbReference type="PROSITE" id="PS51257">
    <property type="entry name" value="PROKAR_LIPOPROTEIN"/>
    <property type="match status" value="1"/>
</dbReference>
<dbReference type="PIRSF" id="PIRSF000124">
    <property type="entry name" value="UDPglc_GDPman_dh"/>
    <property type="match status" value="1"/>
</dbReference>
<dbReference type="Pfam" id="PF00984">
    <property type="entry name" value="UDPG_MGDP_dh"/>
    <property type="match status" value="1"/>
</dbReference>
<dbReference type="InterPro" id="IPR001732">
    <property type="entry name" value="UDP-Glc/GDP-Man_DH_N"/>
</dbReference>
<evidence type="ECO:0000259" key="8">
    <source>
        <dbReference type="SMART" id="SM00984"/>
    </source>
</evidence>
<dbReference type="PANTHER" id="PTHR43750">
    <property type="entry name" value="UDP-GLUCOSE 6-DEHYDROGENASE TUAD"/>
    <property type="match status" value="1"/>
</dbReference>
<evidence type="ECO:0000256" key="5">
    <source>
        <dbReference type="ARBA" id="ARBA00023027"/>
    </source>
</evidence>
<dbReference type="Pfam" id="PF03720">
    <property type="entry name" value="UDPG_MGDP_dh_C"/>
    <property type="match status" value="1"/>
</dbReference>
<organism evidence="9 10">
    <name type="scientific">Dongia sedimenti</name>
    <dbReference type="NCBI Taxonomy" id="3064282"/>
    <lineage>
        <taxon>Bacteria</taxon>
        <taxon>Pseudomonadati</taxon>
        <taxon>Pseudomonadota</taxon>
        <taxon>Alphaproteobacteria</taxon>
        <taxon>Rhodospirillales</taxon>
        <taxon>Dongiaceae</taxon>
        <taxon>Dongia</taxon>
    </lineage>
</organism>
<comment type="pathway">
    <text evidence="1">Nucleotide-sugar biosynthesis; UDP-alpha-D-glucuronate biosynthesis; UDP-alpha-D-glucuronate from UDP-alpha-D-glucose: step 1/1.</text>
</comment>
<evidence type="ECO:0000256" key="1">
    <source>
        <dbReference type="ARBA" id="ARBA00004701"/>
    </source>
</evidence>
<dbReference type="InterPro" id="IPR008927">
    <property type="entry name" value="6-PGluconate_DH-like_C_sf"/>
</dbReference>
<dbReference type="InterPro" id="IPR028357">
    <property type="entry name" value="UDPglc_DH_bac"/>
</dbReference>
<protein>
    <recommendedName>
        <fullName evidence="3 7">UDP-glucose 6-dehydrogenase</fullName>
        <ecNumber evidence="3 7">1.1.1.22</ecNumber>
    </recommendedName>
</protein>
<comment type="catalytic activity">
    <reaction evidence="6 7">
        <text>UDP-alpha-D-glucose + 2 NAD(+) + H2O = UDP-alpha-D-glucuronate + 2 NADH + 3 H(+)</text>
        <dbReference type="Rhea" id="RHEA:23596"/>
        <dbReference type="ChEBI" id="CHEBI:15377"/>
        <dbReference type="ChEBI" id="CHEBI:15378"/>
        <dbReference type="ChEBI" id="CHEBI:57540"/>
        <dbReference type="ChEBI" id="CHEBI:57945"/>
        <dbReference type="ChEBI" id="CHEBI:58052"/>
        <dbReference type="ChEBI" id="CHEBI:58885"/>
        <dbReference type="EC" id="1.1.1.22"/>
    </reaction>
</comment>
<keyword evidence="4 7" id="KW-0560">Oxidoreductase</keyword>
<dbReference type="SUPFAM" id="SSF52413">
    <property type="entry name" value="UDP-glucose/GDP-mannose dehydrogenase C-terminal domain"/>
    <property type="match status" value="1"/>
</dbReference>
<dbReference type="SMART" id="SM00984">
    <property type="entry name" value="UDPG_MGDP_dh_C"/>
    <property type="match status" value="1"/>
</dbReference>
<sequence>MRISVFGIGYVGAVSAACLAADGHDVVAVDTNPQKVKMINDGVAPIVEAGLAELVREGARSGKLRATTSAAEAVMASGCSLVCVGTPSHGNGNLDLTQVERVCESIGAVIARKSDFHVVAIRSTMLPGSMAEVVRPALERSSGKKADTDFGLAIFPEFLREGSAIRDYREAGAVIIGVAEPEAERVLKEINKDVPGQLHVTDPGTAEAIKYANNAWHATKVVFANEIGAFCKAHGIDSHKVMEIVCADRRLNISTAYLRPGFAYGGSCLPKDLRALRYRARARDLHLPMLNALSESNDHSIQHVAEMVMNAGSRKVGLIGLSFKAGTDDLRESPAVGLAERLFGKGYDLKIFDANVNYSKLMGSNLSYIQQHIPHLSERLTDDLGAVAAHGDTIVVTHSDLGGAPFPKLRPEQTVIDLVRLPAATQAGGRYIGLCW</sequence>
<dbReference type="RefSeq" id="WP_379956259.1">
    <property type="nucleotide sequence ID" value="NZ_JAUYVI010000004.1"/>
</dbReference>
<evidence type="ECO:0000256" key="4">
    <source>
        <dbReference type="ARBA" id="ARBA00023002"/>
    </source>
</evidence>
<dbReference type="Proteomes" id="UP001230156">
    <property type="component" value="Unassembled WGS sequence"/>
</dbReference>
<dbReference type="SUPFAM" id="SSF51735">
    <property type="entry name" value="NAD(P)-binding Rossmann-fold domains"/>
    <property type="match status" value="1"/>
</dbReference>
<dbReference type="InterPro" id="IPR036220">
    <property type="entry name" value="UDP-Glc/GDP-Man_DH_C_sf"/>
</dbReference>
<name>A0ABU0YM43_9PROT</name>
<dbReference type="InterPro" id="IPR014027">
    <property type="entry name" value="UDP-Glc/GDP-Man_DH_C"/>
</dbReference>
<evidence type="ECO:0000313" key="10">
    <source>
        <dbReference type="Proteomes" id="UP001230156"/>
    </source>
</evidence>
<feature type="domain" description="UDP-glucose/GDP-mannose dehydrogenase C-terminal" evidence="8">
    <location>
        <begin position="317"/>
        <end position="424"/>
    </location>
</feature>
<dbReference type="InterPro" id="IPR014026">
    <property type="entry name" value="UDP-Glc/GDP-Man_DH_dimer"/>
</dbReference>